<dbReference type="GO" id="GO:0006890">
    <property type="term" value="P:retrograde vesicle-mediated transport, Golgi to endoplasmic reticulum"/>
    <property type="evidence" value="ECO:0007669"/>
    <property type="project" value="TreeGrafter"/>
</dbReference>
<dbReference type="InterPro" id="IPR008628">
    <property type="entry name" value="GPP34-like"/>
</dbReference>
<dbReference type="RefSeq" id="WP_106538191.1">
    <property type="nucleotide sequence ID" value="NZ_PYGE01000011.1"/>
</dbReference>
<dbReference type="GO" id="GO:0007030">
    <property type="term" value="P:Golgi organization"/>
    <property type="evidence" value="ECO:0007669"/>
    <property type="project" value="TreeGrafter"/>
</dbReference>
<dbReference type="GO" id="GO:0070273">
    <property type="term" value="F:phosphatidylinositol-4-phosphate binding"/>
    <property type="evidence" value="ECO:0007669"/>
    <property type="project" value="InterPro"/>
</dbReference>
<accession>A0A2P8DY98</accession>
<dbReference type="PANTHER" id="PTHR12704:SF2">
    <property type="entry name" value="GOLGI PHOSPHOPROTEIN 3 HOMOLOG SAURON"/>
    <property type="match status" value="1"/>
</dbReference>
<proteinExistence type="predicted"/>
<keyword evidence="4" id="KW-0472">Membrane</keyword>
<keyword evidence="3" id="KW-0446">Lipid-binding</keyword>
<dbReference type="GO" id="GO:0005829">
    <property type="term" value="C:cytosol"/>
    <property type="evidence" value="ECO:0007669"/>
    <property type="project" value="TreeGrafter"/>
</dbReference>
<evidence type="ECO:0000256" key="2">
    <source>
        <dbReference type="ARBA" id="ARBA00023034"/>
    </source>
</evidence>
<evidence type="ECO:0000256" key="1">
    <source>
        <dbReference type="ARBA" id="ARBA00004255"/>
    </source>
</evidence>
<dbReference type="Pfam" id="PF05719">
    <property type="entry name" value="GPP34"/>
    <property type="match status" value="1"/>
</dbReference>
<dbReference type="PANTHER" id="PTHR12704">
    <property type="entry name" value="TRANS-GOLGI PROTEIN GMX33"/>
    <property type="match status" value="1"/>
</dbReference>
<sequence length="224" mass="23959">MLAEDLLLLYYDDDTGKPVLDSTKVDYSLAGAVLVELSMRGKVGVAGDGERVRSGRLIVRDPEPTGDTVLDSALRVVRDKEGGKPKDVLGKLRKGLRESVLQRLADSGRLRRTDHRVLGLFPTPRWPVADPGRKTHVRGRLREVLIDGHEPDESVVGLIALLAAVDAVPKFVPSDDKRATKRRAKEIAEGQWAGHAVRKAVQEVQAAVTGAVAAAGVAASNGGG</sequence>
<dbReference type="InterPro" id="IPR038261">
    <property type="entry name" value="GPP34-like_sf"/>
</dbReference>
<keyword evidence="2" id="KW-0333">Golgi apparatus</keyword>
<gene>
    <name evidence="5" type="ORF">CLV30_111153</name>
</gene>
<dbReference type="EMBL" id="PYGE01000011">
    <property type="protein sequence ID" value="PSL02198.1"/>
    <property type="molecule type" value="Genomic_DNA"/>
</dbReference>
<reference evidence="5 6" key="1">
    <citation type="submission" date="2018-03" db="EMBL/GenBank/DDBJ databases">
        <title>Genomic Encyclopedia of Archaeal and Bacterial Type Strains, Phase II (KMG-II): from individual species to whole genera.</title>
        <authorList>
            <person name="Goeker M."/>
        </authorList>
    </citation>
    <scope>NUCLEOTIDE SEQUENCE [LARGE SCALE GENOMIC DNA]</scope>
    <source>
        <strain evidence="5 6">DSM 45211</strain>
    </source>
</reference>
<evidence type="ECO:0000313" key="6">
    <source>
        <dbReference type="Proteomes" id="UP000243528"/>
    </source>
</evidence>
<dbReference type="GO" id="GO:0012505">
    <property type="term" value="C:endomembrane system"/>
    <property type="evidence" value="ECO:0007669"/>
    <property type="project" value="UniProtKB-ARBA"/>
</dbReference>
<comment type="subcellular location">
    <subcellularLocation>
        <location evidence="1">Golgi apparatus membrane</location>
        <topology evidence="1">Peripheral membrane protein</topology>
        <orientation evidence="1">Cytoplasmic side</orientation>
    </subcellularLocation>
</comment>
<dbReference type="Gene3D" id="1.10.3630.10">
    <property type="entry name" value="yeast vps74-n-term truncation variant domain like"/>
    <property type="match status" value="1"/>
</dbReference>
<organism evidence="5 6">
    <name type="scientific">Haloactinopolyspora alba</name>
    <dbReference type="NCBI Taxonomy" id="648780"/>
    <lineage>
        <taxon>Bacteria</taxon>
        <taxon>Bacillati</taxon>
        <taxon>Actinomycetota</taxon>
        <taxon>Actinomycetes</taxon>
        <taxon>Jiangellales</taxon>
        <taxon>Jiangellaceae</taxon>
        <taxon>Haloactinopolyspora</taxon>
    </lineage>
</organism>
<dbReference type="GO" id="GO:0048194">
    <property type="term" value="P:Golgi vesicle budding"/>
    <property type="evidence" value="ECO:0007669"/>
    <property type="project" value="TreeGrafter"/>
</dbReference>
<evidence type="ECO:0000256" key="4">
    <source>
        <dbReference type="ARBA" id="ARBA00023136"/>
    </source>
</evidence>
<dbReference type="Proteomes" id="UP000243528">
    <property type="component" value="Unassembled WGS sequence"/>
</dbReference>
<dbReference type="AlphaFoldDB" id="A0A2P8DY98"/>
<evidence type="ECO:0000313" key="5">
    <source>
        <dbReference type="EMBL" id="PSL02198.1"/>
    </source>
</evidence>
<dbReference type="GO" id="GO:0043001">
    <property type="term" value="P:Golgi to plasma membrane protein transport"/>
    <property type="evidence" value="ECO:0007669"/>
    <property type="project" value="TreeGrafter"/>
</dbReference>
<protein>
    <submittedName>
        <fullName evidence="5">Golgi phosphoprotein 3 GPP34</fullName>
    </submittedName>
</protein>
<comment type="caution">
    <text evidence="5">The sequence shown here is derived from an EMBL/GenBank/DDBJ whole genome shotgun (WGS) entry which is preliminary data.</text>
</comment>
<keyword evidence="6" id="KW-1185">Reference proteome</keyword>
<dbReference type="OrthoDB" id="4962633at2"/>
<name>A0A2P8DY98_9ACTN</name>
<evidence type="ECO:0000256" key="3">
    <source>
        <dbReference type="ARBA" id="ARBA00023121"/>
    </source>
</evidence>